<evidence type="ECO:0000313" key="1">
    <source>
        <dbReference type="EMBL" id="TCN90092.1"/>
    </source>
</evidence>
<dbReference type="EMBL" id="SLWF01000002">
    <property type="protein sequence ID" value="TCN90092.1"/>
    <property type="molecule type" value="Genomic_DNA"/>
</dbReference>
<sequence length="71" mass="8375">MTIYYKYTLIRNRLVHQQGKLKDSDKMLGYWAINGVLHFDNEMVDAVIHFFLIPLTSFVRALSDAYVTKYT</sequence>
<organism evidence="1 2">
    <name type="scientific">Shewanella fodinae</name>
    <dbReference type="NCBI Taxonomy" id="552357"/>
    <lineage>
        <taxon>Bacteria</taxon>
        <taxon>Pseudomonadati</taxon>
        <taxon>Pseudomonadota</taxon>
        <taxon>Gammaproteobacteria</taxon>
        <taxon>Alteromonadales</taxon>
        <taxon>Shewanellaceae</taxon>
        <taxon>Shewanella</taxon>
    </lineage>
</organism>
<gene>
    <name evidence="1" type="ORF">EDC91_1021</name>
</gene>
<evidence type="ECO:0000313" key="2">
    <source>
        <dbReference type="Proteomes" id="UP000294832"/>
    </source>
</evidence>
<keyword evidence="2" id="KW-1185">Reference proteome</keyword>
<protein>
    <submittedName>
        <fullName evidence="1">Uncharacterized protein</fullName>
    </submittedName>
</protein>
<name>A0A4R2FG57_9GAMM</name>
<dbReference type="Proteomes" id="UP000294832">
    <property type="component" value="Unassembled WGS sequence"/>
</dbReference>
<dbReference type="AlphaFoldDB" id="A0A4R2FG57"/>
<comment type="caution">
    <text evidence="1">The sequence shown here is derived from an EMBL/GenBank/DDBJ whole genome shotgun (WGS) entry which is preliminary data.</text>
</comment>
<reference evidence="1 2" key="1">
    <citation type="submission" date="2019-03" db="EMBL/GenBank/DDBJ databases">
        <title>Freshwater and sediment microbial communities from various areas in North America, analyzing microbe dynamics in response to fracking.</title>
        <authorList>
            <person name="Lamendella R."/>
        </authorList>
    </citation>
    <scope>NUCLEOTIDE SEQUENCE [LARGE SCALE GENOMIC DNA]</scope>
    <source>
        <strain evidence="1 2">74A</strain>
    </source>
</reference>
<proteinExistence type="predicted"/>
<accession>A0A4R2FG57</accession>